<sequence>MATMQPPTERLVGASVRRKEDPRFLTGRGVYTDDVKIPGTLHAAFVRSPHAHARIVRIDAARARETKGVVGVFTGQHLADAGVNGIPTAWLLPDLKLSNQRAIAVDVARYVGEPVAVVVAESAFTARDAAELVEVEFEPLPAVADAEQALADGAPLVRDDAPGNVAFRWALGDAAATDAAFAGAATVVKQRLVNQRLIANAIEPRASLATYNRATDELTLYVTSQAPHVHRLMMGAFVLGVPEHKFRVISPDVGGAFGSKMFVYSEEVAVAWLARTLGQPVKWTAERRESFLTDAQGRDHVSDAEIALDADGKVIGLRVHTVANLGAHLLLLAAAVPTYLYGTLLSGQYPIPAIHVDVVGVYTHTTPVDAYRGAGRPEACYVIERMMDLAARAVNQDPAEFRRRNFVPADAFPFQTAVALVYDSGNYEPTLDRALEMVGYAAFREEQARARERGRYLGLGLSCYIEACGAAPSKIAGALGAQAGLYESGVVRVHPTGKVSVYTGSHQHGQGHETTFAQIVADRLGIGVDDVEVVHGDTGRVQFGMGSYGSRSGPVGGTAVALSVDKIIDKGRKLAAHLLEAAPEDVEFTDGKFGVRGAPGRAKSLAEISLAAHLAHSMPDGMEPGLEATTYWDPSNFTFPFGTHVAVVEVEAETGQTTLLRYVAVDDVGNVINPMIVDGQLHGGIAQGVAQALWEHAPYDDGGQPLAASLMEYNVPKADQLPSFELDRTVTPSPVNPLGIKGVGEAGAIAATVAVANAVHDALAPFGVTHVDMPLTPPRVWRAIQSAQGVQGRA</sequence>
<dbReference type="Pfam" id="PF02738">
    <property type="entry name" value="MoCoBD_1"/>
    <property type="match status" value="1"/>
</dbReference>
<dbReference type="PANTHER" id="PTHR11908">
    <property type="entry name" value="XANTHINE DEHYDROGENASE"/>
    <property type="match status" value="1"/>
</dbReference>
<dbReference type="InterPro" id="IPR037165">
    <property type="entry name" value="AldOxase/xan_DH_Mopterin-bd_sf"/>
</dbReference>
<dbReference type="InterPro" id="IPR046867">
    <property type="entry name" value="AldOxase/xan_DH_MoCoBD2"/>
</dbReference>
<dbReference type="Gene3D" id="3.30.365.10">
    <property type="entry name" value="Aldehyde oxidase/xanthine dehydrogenase, molybdopterin binding domain"/>
    <property type="match status" value="4"/>
</dbReference>
<dbReference type="Pfam" id="PF01315">
    <property type="entry name" value="Ald_Xan_dh_C"/>
    <property type="match status" value="1"/>
</dbReference>
<dbReference type="SUPFAM" id="SSF56003">
    <property type="entry name" value="Molybdenum cofactor-binding domain"/>
    <property type="match status" value="1"/>
</dbReference>
<dbReference type="PANTHER" id="PTHR11908:SF132">
    <property type="entry name" value="ALDEHYDE OXIDASE 1-RELATED"/>
    <property type="match status" value="1"/>
</dbReference>
<evidence type="ECO:0000256" key="2">
    <source>
        <dbReference type="ARBA" id="ARBA00023002"/>
    </source>
</evidence>
<dbReference type="Gene3D" id="3.90.1170.50">
    <property type="entry name" value="Aldehyde oxidase/xanthine dehydrogenase, a/b hammerhead"/>
    <property type="match status" value="1"/>
</dbReference>
<dbReference type="eggNOG" id="COG1529">
    <property type="taxonomic scope" value="Bacteria"/>
</dbReference>
<dbReference type="KEGG" id="gba:J421_2160"/>
<dbReference type="InterPro" id="IPR016208">
    <property type="entry name" value="Ald_Oxase/xanthine_DH-like"/>
</dbReference>
<keyword evidence="5" id="KW-1185">Reference proteome</keyword>
<dbReference type="Pfam" id="PF20256">
    <property type="entry name" value="MoCoBD_2"/>
    <property type="match status" value="1"/>
</dbReference>
<dbReference type="GO" id="GO:0005506">
    <property type="term" value="F:iron ion binding"/>
    <property type="evidence" value="ECO:0007669"/>
    <property type="project" value="InterPro"/>
</dbReference>
<feature type="domain" description="Aldehyde oxidase/xanthine dehydrogenase a/b hammerhead" evidence="3">
    <location>
        <begin position="26"/>
        <end position="141"/>
    </location>
</feature>
<dbReference type="InParanoid" id="W0RH18"/>
<accession>W0RH18</accession>
<name>W0RH18_9BACT</name>
<dbReference type="EMBL" id="CP007128">
    <property type="protein sequence ID" value="AHG89697.1"/>
    <property type="molecule type" value="Genomic_DNA"/>
</dbReference>
<evidence type="ECO:0000313" key="5">
    <source>
        <dbReference type="Proteomes" id="UP000019151"/>
    </source>
</evidence>
<gene>
    <name evidence="4" type="ORF">J421_2160</name>
</gene>
<dbReference type="SUPFAM" id="SSF54665">
    <property type="entry name" value="CO dehydrogenase molybdoprotein N-domain-like"/>
    <property type="match status" value="1"/>
</dbReference>
<dbReference type="HOGENOM" id="CLU_001681_2_0_0"/>
<evidence type="ECO:0000313" key="4">
    <source>
        <dbReference type="EMBL" id="AHG89697.1"/>
    </source>
</evidence>
<dbReference type="InterPro" id="IPR036856">
    <property type="entry name" value="Ald_Oxase/Xan_DH_a/b_sf"/>
</dbReference>
<dbReference type="STRING" id="861299.J421_2160"/>
<dbReference type="AlphaFoldDB" id="W0RH18"/>
<evidence type="ECO:0000256" key="1">
    <source>
        <dbReference type="ARBA" id="ARBA00022505"/>
    </source>
</evidence>
<protein>
    <submittedName>
        <fullName evidence="4">Aldehyde oxidase and xanthine dehydrogenase molybdopterin binding protein</fullName>
    </submittedName>
</protein>
<proteinExistence type="predicted"/>
<dbReference type="PATRIC" id="fig|861299.3.peg.2198"/>
<dbReference type="GO" id="GO:0016491">
    <property type="term" value="F:oxidoreductase activity"/>
    <property type="evidence" value="ECO:0007669"/>
    <property type="project" value="UniProtKB-KW"/>
</dbReference>
<reference evidence="4 5" key="1">
    <citation type="journal article" date="2014" name="Genome Announc.">
        <title>Genome Sequence and Methylome of Soil Bacterium Gemmatirosa kalamazoonensis KBS708T, a Member of the Rarely Cultivated Gemmatimonadetes Phylum.</title>
        <authorList>
            <person name="Debruyn J.M."/>
            <person name="Radosevich M."/>
            <person name="Wommack K.E."/>
            <person name="Polson S.W."/>
            <person name="Hauser L.J."/>
            <person name="Fawaz M.N."/>
            <person name="Korlach J."/>
            <person name="Tsai Y.C."/>
        </authorList>
    </citation>
    <scope>NUCLEOTIDE SEQUENCE [LARGE SCALE GENOMIC DNA]</scope>
    <source>
        <strain evidence="4 5">KBS708</strain>
    </source>
</reference>
<organism evidence="4 5">
    <name type="scientific">Gemmatirosa kalamazoonensis</name>
    <dbReference type="NCBI Taxonomy" id="861299"/>
    <lineage>
        <taxon>Bacteria</taxon>
        <taxon>Pseudomonadati</taxon>
        <taxon>Gemmatimonadota</taxon>
        <taxon>Gemmatimonadia</taxon>
        <taxon>Gemmatimonadales</taxon>
        <taxon>Gemmatimonadaceae</taxon>
        <taxon>Gemmatirosa</taxon>
    </lineage>
</organism>
<evidence type="ECO:0000259" key="3">
    <source>
        <dbReference type="SMART" id="SM01008"/>
    </source>
</evidence>
<dbReference type="InterPro" id="IPR008274">
    <property type="entry name" value="AldOxase/xan_DH_MoCoBD1"/>
</dbReference>
<dbReference type="InterPro" id="IPR000674">
    <property type="entry name" value="Ald_Oxase/Xan_DH_a/b"/>
</dbReference>
<dbReference type="Proteomes" id="UP000019151">
    <property type="component" value="Chromosome"/>
</dbReference>
<keyword evidence="1" id="KW-0500">Molybdenum</keyword>
<keyword evidence="2" id="KW-0560">Oxidoreductase</keyword>
<dbReference type="SMART" id="SM01008">
    <property type="entry name" value="Ald_Xan_dh_C"/>
    <property type="match status" value="1"/>
</dbReference>